<dbReference type="InterPro" id="IPR013783">
    <property type="entry name" value="Ig-like_fold"/>
</dbReference>
<dbReference type="InterPro" id="IPR002477">
    <property type="entry name" value="Peptidoglycan-bd-like"/>
</dbReference>
<feature type="compositionally biased region" description="Acidic residues" evidence="1">
    <location>
        <begin position="812"/>
        <end position="829"/>
    </location>
</feature>
<dbReference type="Pfam" id="PF17963">
    <property type="entry name" value="Big_9"/>
    <property type="match status" value="3"/>
</dbReference>
<feature type="region of interest" description="Disordered" evidence="1">
    <location>
        <begin position="198"/>
        <end position="238"/>
    </location>
</feature>
<evidence type="ECO:0000313" key="4">
    <source>
        <dbReference type="Proteomes" id="UP000178046"/>
    </source>
</evidence>
<evidence type="ECO:0000313" key="3">
    <source>
        <dbReference type="EMBL" id="OGF82098.1"/>
    </source>
</evidence>
<feature type="domain" description="Dystroglycan-type cadherin-like" evidence="2">
    <location>
        <begin position="413"/>
        <end position="506"/>
    </location>
</feature>
<feature type="domain" description="Dystroglycan-type cadherin-like" evidence="2">
    <location>
        <begin position="598"/>
        <end position="690"/>
    </location>
</feature>
<reference evidence="3 4" key="1">
    <citation type="journal article" date="2016" name="Nat. Commun.">
        <title>Thousands of microbial genomes shed light on interconnected biogeochemical processes in an aquifer system.</title>
        <authorList>
            <person name="Anantharaman K."/>
            <person name="Brown C.T."/>
            <person name="Hug L.A."/>
            <person name="Sharon I."/>
            <person name="Castelle C.J."/>
            <person name="Probst A.J."/>
            <person name="Thomas B.C."/>
            <person name="Singh A."/>
            <person name="Wilkins M.J."/>
            <person name="Karaoz U."/>
            <person name="Brodie E.L."/>
            <person name="Williams K.H."/>
            <person name="Hubbard S.S."/>
            <person name="Banfield J.F."/>
        </authorList>
    </citation>
    <scope>NUCLEOTIDE SEQUENCE [LARGE SCALE GENOMIC DNA]</scope>
</reference>
<dbReference type="NCBIfam" id="NF012211">
    <property type="entry name" value="tand_rpt_95"/>
    <property type="match status" value="4"/>
</dbReference>
<dbReference type="InterPro" id="IPR006644">
    <property type="entry name" value="Cadg"/>
</dbReference>
<dbReference type="Pfam" id="PF16403">
    <property type="entry name" value="Bact_surface_Ig-like"/>
    <property type="match status" value="1"/>
</dbReference>
<gene>
    <name evidence="3" type="ORF">A2924_03125</name>
</gene>
<dbReference type="Gene3D" id="1.10.101.10">
    <property type="entry name" value="PGBD-like superfamily/PGBD"/>
    <property type="match status" value="1"/>
</dbReference>
<evidence type="ECO:0000256" key="1">
    <source>
        <dbReference type="SAM" id="MobiDB-lite"/>
    </source>
</evidence>
<feature type="region of interest" description="Disordered" evidence="1">
    <location>
        <begin position="870"/>
        <end position="976"/>
    </location>
</feature>
<dbReference type="Pfam" id="PF05345">
    <property type="entry name" value="He_PIG"/>
    <property type="match status" value="3"/>
</dbReference>
<feature type="compositionally biased region" description="Pro residues" evidence="1">
    <location>
        <begin position="930"/>
        <end position="950"/>
    </location>
</feature>
<dbReference type="Proteomes" id="UP000178046">
    <property type="component" value="Unassembled WGS sequence"/>
</dbReference>
<dbReference type="Gene3D" id="2.60.40.3440">
    <property type="match status" value="2"/>
</dbReference>
<dbReference type="Pfam" id="PF01471">
    <property type="entry name" value="PG_binding_1"/>
    <property type="match status" value="1"/>
</dbReference>
<dbReference type="Gene3D" id="2.60.40.2810">
    <property type="match status" value="1"/>
</dbReference>
<dbReference type="InterPro" id="IPR036365">
    <property type="entry name" value="PGBD-like_sf"/>
</dbReference>
<dbReference type="SMART" id="SM00736">
    <property type="entry name" value="CADG"/>
    <property type="match status" value="3"/>
</dbReference>
<sequence length="1096" mass="113981">MICYNTIYLKTVKKSYKITNFNSMLNKTRMSVLKSANASLTIVAMVVYLMAPIVAVLPRVASAAAVLTITCGSVSISGSTWTMSGTWKAIDIAGQPPTQYDGAVFSPSGTLKDDSSKDIPDTFVITESGHDFEGETNKNDAKGTWSNEVSFTSTPTGVFATLYHAEVPGAETSGDATCTFTLPPQCFDGLDNDLDGATDYPSDLGCSSLTDDTESPNPPTPNSDPVLDPIGNQSGDEGSVISFDANASDVDAGDTLSFAISGDVPAGSTFNAVTGEFSWTPGEADGGSSHTVTVTVDDSNGGTDFETFQVSAIETNTAPVATTPIVVDMDEDSSIDLDLLASDSDNPLQTLVWSIVSGPLHGVLSFISNNDYTYAPSLNFVGSDSFTWKAFDGFLDSNIGTVSITVHAVNDAPVLTDIGNKSVDELVNLTFTASATDVDTGDILFFSLSGEPGGATINSSTGVFSWTPTEAQGPGDYTFNVVVADNHGGTDFESITVHVNEVNVAPVASDVSVATHMNTPKLITMVTSDVDVPIELLAMSLVSSPANGTLGSISGNDVTYTPADGFVGSDSFTYKATDEHGADSNTATVNITVNNDAPSISGIPNTEVIETELLSMSLTGFASDPDDDVLIFSLSGEPSGASITSGGDFSWTPTEAQGPGTYTVIVVVTDGQSSDSTSFDVEVTEENLAPSADDKDIETDEDTSVGITMTGSDGDIPVQTLTFSVADGPANGTLVVTGDVASYTPGENFNGSDSFTYIANDGVADSDPATVNFTVNSVNDDPVIILIGDSEVTVAVGSDYTDDGYETPVSDPDGDEVDVTEDSDLDTDTEGDYEITYTADDGNGGTDSVTRTVHVVTDFCSNIEDIQTEVPEGKAQAGSACYDDVDGDGVPHEEEVYDGEDADNCPVTSNSDQADADADGLGDVCDASPTPTPEPTVTPTPEPTATPTPEPTSTGGGGGGGGNGSPGISGFAPTIPSQGGQVLGAEAINTELCSDILLNNYLKMGKQNNVDEVKKLQTFLNEYIVANLPVTGFFGNMTHAAVKSFQVREANNVLNPWIAATGSVDPQGTGYVYKTTKRWINMLHCQALQIEMPQLP</sequence>
<organism evidence="3 4">
    <name type="scientific">Candidatus Giovannonibacteria bacterium RIFCSPLOWO2_01_FULL_44_16</name>
    <dbReference type="NCBI Taxonomy" id="1798348"/>
    <lineage>
        <taxon>Bacteria</taxon>
        <taxon>Candidatus Giovannoniibacteriota</taxon>
    </lineage>
</organism>
<dbReference type="SUPFAM" id="SSF47090">
    <property type="entry name" value="PGBD-like"/>
    <property type="match status" value="1"/>
</dbReference>
<name>A0A1F5X2G7_9BACT</name>
<dbReference type="InterPro" id="IPR036366">
    <property type="entry name" value="PGBDSf"/>
</dbReference>
<dbReference type="Gene3D" id="2.60.40.10">
    <property type="entry name" value="Immunoglobulins"/>
    <property type="match status" value="4"/>
</dbReference>
<dbReference type="InterPro" id="IPR032179">
    <property type="entry name" value="Cry22Aa_Ig-like"/>
</dbReference>
<dbReference type="SUPFAM" id="SSF49313">
    <property type="entry name" value="Cadherin-like"/>
    <property type="match status" value="3"/>
</dbReference>
<dbReference type="EMBL" id="MFIA01000029">
    <property type="protein sequence ID" value="OGF82098.1"/>
    <property type="molecule type" value="Genomic_DNA"/>
</dbReference>
<dbReference type="AlphaFoldDB" id="A0A1F5X2G7"/>
<feature type="domain" description="Dystroglycan-type cadherin-like" evidence="2">
    <location>
        <begin position="225"/>
        <end position="319"/>
    </location>
</feature>
<accession>A0A1F5X2G7</accession>
<protein>
    <recommendedName>
        <fullName evidence="2">Dystroglycan-type cadherin-like domain-containing protein</fullName>
    </recommendedName>
</protein>
<evidence type="ECO:0000259" key="2">
    <source>
        <dbReference type="SMART" id="SM00736"/>
    </source>
</evidence>
<proteinExistence type="predicted"/>
<comment type="caution">
    <text evidence="3">The sequence shown here is derived from an EMBL/GenBank/DDBJ whole genome shotgun (WGS) entry which is preliminary data.</text>
</comment>
<dbReference type="InterPro" id="IPR015919">
    <property type="entry name" value="Cadherin-like_sf"/>
</dbReference>
<dbReference type="GO" id="GO:0016020">
    <property type="term" value="C:membrane"/>
    <property type="evidence" value="ECO:0007669"/>
    <property type="project" value="InterPro"/>
</dbReference>
<feature type="region of interest" description="Disordered" evidence="1">
    <location>
        <begin position="800"/>
        <end position="829"/>
    </location>
</feature>
<dbReference type="GO" id="GO:0005509">
    <property type="term" value="F:calcium ion binding"/>
    <property type="evidence" value="ECO:0007669"/>
    <property type="project" value="InterPro"/>
</dbReference>
<feature type="compositionally biased region" description="Gly residues" evidence="1">
    <location>
        <begin position="954"/>
        <end position="967"/>
    </location>
</feature>